<feature type="transmembrane region" description="Helical" evidence="1">
    <location>
        <begin position="71"/>
        <end position="91"/>
    </location>
</feature>
<comment type="caution">
    <text evidence="2">The sequence shown here is derived from an EMBL/GenBank/DDBJ whole genome shotgun (WGS) entry which is preliminary data.</text>
</comment>
<sequence length="94" mass="9645">MAPVSLAPPRFRASAVTLPVKDASRHLPSGVKGPSTPLCALSVVLTVVVAEAPADRVLRFPGGGSVAMSDLIFVVLTVAVFALIALVARGVERL</sequence>
<evidence type="ECO:0000313" key="2">
    <source>
        <dbReference type="EMBL" id="GAA1697739.1"/>
    </source>
</evidence>
<proteinExistence type="predicted"/>
<keyword evidence="1" id="KW-0472">Membrane</keyword>
<gene>
    <name evidence="2" type="ORF">GCM10009765_53960</name>
</gene>
<keyword evidence="1" id="KW-0812">Transmembrane</keyword>
<dbReference type="Proteomes" id="UP001500618">
    <property type="component" value="Unassembled WGS sequence"/>
</dbReference>
<evidence type="ECO:0000256" key="1">
    <source>
        <dbReference type="SAM" id="Phobius"/>
    </source>
</evidence>
<name>A0ABP4U250_9ACTN</name>
<protein>
    <submittedName>
        <fullName evidence="2">Uncharacterized protein</fullName>
    </submittedName>
</protein>
<dbReference type="EMBL" id="BAAANY010000020">
    <property type="protein sequence ID" value="GAA1697739.1"/>
    <property type="molecule type" value="Genomic_DNA"/>
</dbReference>
<reference evidence="3" key="1">
    <citation type="journal article" date="2019" name="Int. J. Syst. Evol. Microbiol.">
        <title>The Global Catalogue of Microorganisms (GCM) 10K type strain sequencing project: providing services to taxonomists for standard genome sequencing and annotation.</title>
        <authorList>
            <consortium name="The Broad Institute Genomics Platform"/>
            <consortium name="The Broad Institute Genome Sequencing Center for Infectious Disease"/>
            <person name="Wu L."/>
            <person name="Ma J."/>
        </authorList>
    </citation>
    <scope>NUCLEOTIDE SEQUENCE [LARGE SCALE GENOMIC DNA]</scope>
    <source>
        <strain evidence="3">JCM 14718</strain>
    </source>
</reference>
<organism evidence="2 3">
    <name type="scientific">Fodinicola feengrottensis</name>
    <dbReference type="NCBI Taxonomy" id="435914"/>
    <lineage>
        <taxon>Bacteria</taxon>
        <taxon>Bacillati</taxon>
        <taxon>Actinomycetota</taxon>
        <taxon>Actinomycetes</taxon>
        <taxon>Mycobacteriales</taxon>
        <taxon>Fodinicola</taxon>
    </lineage>
</organism>
<keyword evidence="3" id="KW-1185">Reference proteome</keyword>
<keyword evidence="1" id="KW-1133">Transmembrane helix</keyword>
<accession>A0ABP4U250</accession>
<evidence type="ECO:0000313" key="3">
    <source>
        <dbReference type="Proteomes" id="UP001500618"/>
    </source>
</evidence>